<comment type="cofactor">
    <cofactor evidence="1">
        <name>Zn(2+)</name>
        <dbReference type="ChEBI" id="CHEBI:29105"/>
    </cofactor>
</comment>
<evidence type="ECO:0000313" key="10">
    <source>
        <dbReference type="Proteomes" id="UP000192917"/>
    </source>
</evidence>
<comment type="similarity">
    <text evidence="3">Belongs to the peptidase M50B family.</text>
</comment>
<feature type="transmembrane region" description="Helical" evidence="7">
    <location>
        <begin position="246"/>
        <end position="267"/>
    </location>
</feature>
<gene>
    <name evidence="9" type="ORF">SAMN05428998_13134</name>
</gene>
<keyword evidence="5 7" id="KW-1133">Transmembrane helix</keyword>
<evidence type="ECO:0000259" key="8">
    <source>
        <dbReference type="Pfam" id="PF02163"/>
    </source>
</evidence>
<feature type="transmembrane region" description="Helical" evidence="7">
    <location>
        <begin position="273"/>
        <end position="295"/>
    </location>
</feature>
<dbReference type="PANTHER" id="PTHR13325">
    <property type="entry name" value="PROTEASE M50 MEMBRANE-BOUND TRANSCRIPTION FACTOR SITE 2 PROTEASE"/>
    <property type="match status" value="1"/>
</dbReference>
<dbReference type="GO" id="GO:0005737">
    <property type="term" value="C:cytoplasm"/>
    <property type="evidence" value="ECO:0007669"/>
    <property type="project" value="TreeGrafter"/>
</dbReference>
<evidence type="ECO:0000256" key="1">
    <source>
        <dbReference type="ARBA" id="ARBA00001947"/>
    </source>
</evidence>
<evidence type="ECO:0000256" key="4">
    <source>
        <dbReference type="ARBA" id="ARBA00022692"/>
    </source>
</evidence>
<evidence type="ECO:0000256" key="7">
    <source>
        <dbReference type="SAM" id="Phobius"/>
    </source>
</evidence>
<dbReference type="InterPro" id="IPR008915">
    <property type="entry name" value="Peptidase_M50"/>
</dbReference>
<accession>A0A1Y6CLW3</accession>
<feature type="domain" description="Peptidase M50" evidence="8">
    <location>
        <begin position="189"/>
        <end position="281"/>
    </location>
</feature>
<dbReference type="Gene3D" id="2.40.50.100">
    <property type="match status" value="1"/>
</dbReference>
<keyword evidence="10" id="KW-1185">Reference proteome</keyword>
<keyword evidence="9" id="KW-0378">Hydrolase</keyword>
<name>A0A1Y6CLW3_9PROT</name>
<dbReference type="PANTHER" id="PTHR13325:SF3">
    <property type="entry name" value="MEMBRANE-BOUND TRANSCRIPTION FACTOR SITE-2 PROTEASE"/>
    <property type="match status" value="1"/>
</dbReference>
<comment type="subcellular location">
    <subcellularLocation>
        <location evidence="2">Endomembrane system</location>
        <topology evidence="2">Multi-pass membrane protein</topology>
    </subcellularLocation>
</comment>
<keyword evidence="9" id="KW-0482">Metalloprotease</keyword>
<evidence type="ECO:0000256" key="2">
    <source>
        <dbReference type="ARBA" id="ARBA00004127"/>
    </source>
</evidence>
<keyword evidence="9" id="KW-0645">Protease</keyword>
<reference evidence="9 10" key="1">
    <citation type="submission" date="2017-04" db="EMBL/GenBank/DDBJ databases">
        <authorList>
            <person name="Afonso C.L."/>
            <person name="Miller P.J."/>
            <person name="Scott M.A."/>
            <person name="Spackman E."/>
            <person name="Goraichik I."/>
            <person name="Dimitrov K.M."/>
            <person name="Suarez D.L."/>
            <person name="Swayne D.E."/>
        </authorList>
    </citation>
    <scope>NUCLEOTIDE SEQUENCE [LARGE SCALE GENOMIC DNA]</scope>
    <source>
        <strain evidence="9 10">USBA 355</strain>
    </source>
</reference>
<dbReference type="InterPro" id="IPR001193">
    <property type="entry name" value="MBTPS2"/>
</dbReference>
<feature type="transmembrane region" description="Helical" evidence="7">
    <location>
        <begin position="380"/>
        <end position="398"/>
    </location>
</feature>
<dbReference type="RefSeq" id="WP_085125686.1">
    <property type="nucleotide sequence ID" value="NZ_FWZX01000031.1"/>
</dbReference>
<dbReference type="EMBL" id="FWZX01000031">
    <property type="protein sequence ID" value="SMF72548.1"/>
    <property type="molecule type" value="Genomic_DNA"/>
</dbReference>
<dbReference type="Pfam" id="PF02163">
    <property type="entry name" value="Peptidase_M50"/>
    <property type="match status" value="1"/>
</dbReference>
<dbReference type="Gene3D" id="1.10.287.470">
    <property type="entry name" value="Helix hairpin bin"/>
    <property type="match status" value="1"/>
</dbReference>
<feature type="transmembrane region" description="Helical" evidence="7">
    <location>
        <begin position="150"/>
        <end position="167"/>
    </location>
</feature>
<dbReference type="GO" id="GO:0031293">
    <property type="term" value="P:membrane protein intracellular domain proteolysis"/>
    <property type="evidence" value="ECO:0007669"/>
    <property type="project" value="TreeGrafter"/>
</dbReference>
<protein>
    <submittedName>
        <fullName evidence="9">Putative peptide zinc metalloprotease protein</fullName>
    </submittedName>
</protein>
<keyword evidence="4 7" id="KW-0812">Transmembrane</keyword>
<feature type="transmembrane region" description="Helical" evidence="7">
    <location>
        <begin position="351"/>
        <end position="374"/>
    </location>
</feature>
<dbReference type="GO" id="GO:0016020">
    <property type="term" value="C:membrane"/>
    <property type="evidence" value="ECO:0007669"/>
    <property type="project" value="InterPro"/>
</dbReference>
<evidence type="ECO:0000256" key="5">
    <source>
        <dbReference type="ARBA" id="ARBA00022989"/>
    </source>
</evidence>
<proteinExistence type="inferred from homology"/>
<sequence>MSDLLAILPPLRDDLRLYEAPPDVNGWPTWTLYDPVRGRYFRLGQAAFRLLAQWRLGEAARVLERANADCTIATSARDLVQLLRFLRANSLLAEEGEDARASLESQKAAMREGPVTWLLHNYLFLRIPLIRPDRLLALTLPLIRPLMTAWFIRLTLVVGALGLLLVLRQWDAFRATAIDHFTWDGITGFAATLVAVKVLHEFGHGWQARRFGVPVRSQGVAFIVLWPVLYSDTTDAWRLVSRRQRLLIGAGGMLVELTLACWATLAWSFLPEGYLRSAAFMVATVTWISSLAINLNPLMRFDGYYLTSDLLGIENLQARSFALARWRLRELLFGHGAPPPEHFRPLVRERVLLFGYATWVYRFFLFTGIAAVVFHLFFKPLGPMLAFVEIWWFVWRPVQRELAAWWQLRERIRLRPGLALGLLALGGGLWLLATPWQSYLHLPAVLQAERYTALYPPHPARIARILHRDGDRVEAGALLFQLESPDLDFQLEQTRQELSLTQALLQRTAADPETLARAGVLESQLASQLTEARGLSETRERLAIRAPFAGRLVDLPPGLREGLWVAPNQPIGRLVDPSIGRVRAYATGPDLPRLQVGATGRFLPEDPGEAAIPVVVESVETVGVRSLEGGYLSQQQGGPIETETDARGRVVPSHTLYRVLLRPLADGQGRGAGAPDRVLRGSVSLQAEATSPLARLWRNAVAVVIRESGF</sequence>
<dbReference type="AlphaFoldDB" id="A0A1Y6CLW3"/>
<dbReference type="SUPFAM" id="SSF111369">
    <property type="entry name" value="HlyD-like secretion proteins"/>
    <property type="match status" value="1"/>
</dbReference>
<dbReference type="CDD" id="cd05709">
    <property type="entry name" value="S2P-M50"/>
    <property type="match status" value="1"/>
</dbReference>
<dbReference type="GO" id="GO:0004222">
    <property type="term" value="F:metalloendopeptidase activity"/>
    <property type="evidence" value="ECO:0007669"/>
    <property type="project" value="InterPro"/>
</dbReference>
<dbReference type="GO" id="GO:0012505">
    <property type="term" value="C:endomembrane system"/>
    <property type="evidence" value="ECO:0007669"/>
    <property type="project" value="UniProtKB-SubCell"/>
</dbReference>
<dbReference type="STRING" id="560819.SAMN05428998_13134"/>
<keyword evidence="6 7" id="KW-0472">Membrane</keyword>
<evidence type="ECO:0000256" key="3">
    <source>
        <dbReference type="ARBA" id="ARBA00007931"/>
    </source>
</evidence>
<feature type="transmembrane region" description="Helical" evidence="7">
    <location>
        <begin position="418"/>
        <end position="436"/>
    </location>
</feature>
<evidence type="ECO:0000256" key="6">
    <source>
        <dbReference type="ARBA" id="ARBA00023136"/>
    </source>
</evidence>
<organism evidence="9 10">
    <name type="scientific">Tistlia consotensis USBA 355</name>
    <dbReference type="NCBI Taxonomy" id="560819"/>
    <lineage>
        <taxon>Bacteria</taxon>
        <taxon>Pseudomonadati</taxon>
        <taxon>Pseudomonadota</taxon>
        <taxon>Alphaproteobacteria</taxon>
        <taxon>Rhodospirillales</taxon>
        <taxon>Rhodovibrionaceae</taxon>
        <taxon>Tistlia</taxon>
    </lineage>
</organism>
<evidence type="ECO:0000313" key="9">
    <source>
        <dbReference type="EMBL" id="SMF72548.1"/>
    </source>
</evidence>
<dbReference type="Proteomes" id="UP000192917">
    <property type="component" value="Unassembled WGS sequence"/>
</dbReference>